<keyword evidence="1" id="KW-0175">Coiled coil</keyword>
<dbReference type="OrthoDB" id="7273237at2"/>
<dbReference type="GeneID" id="81475614"/>
<comment type="caution">
    <text evidence="2">The sequence shown here is derived from an EMBL/GenBank/DDBJ whole genome shotgun (WGS) entry which is preliminary data.</text>
</comment>
<proteinExistence type="predicted"/>
<sequence length="164" mass="18145">MSGSEDTIEDVAELRQALAEAMDEVKSVRQAMAEAEARQEELQRTHEEVISRVKRESNHDVMVAALRSEAIRMGAHNPDDVVRLIDMEGVTRNEDGTVMGVTEVLERARNDRGYLFGDVLRPGYSSGTTVGHPAPRPGEVEAFNARSATDSDYEARKWQFLAGA</sequence>
<name>A0A9Q2FSJ4_GLUJA</name>
<evidence type="ECO:0000313" key="2">
    <source>
        <dbReference type="EMBL" id="MBF0871753.1"/>
    </source>
</evidence>
<evidence type="ECO:0000256" key="1">
    <source>
        <dbReference type="SAM" id="Coils"/>
    </source>
</evidence>
<evidence type="ECO:0008006" key="4">
    <source>
        <dbReference type="Google" id="ProtNLM"/>
    </source>
</evidence>
<dbReference type="Pfam" id="PF06810">
    <property type="entry name" value="Phage_scaffold"/>
    <property type="match status" value="1"/>
</dbReference>
<dbReference type="RefSeq" id="WP_061930691.1">
    <property type="nucleotide sequence ID" value="NZ_JABCQN010000007.1"/>
</dbReference>
<protein>
    <recommendedName>
        <fullName evidence="4">Phage minor structual protein GP20</fullName>
    </recommendedName>
</protein>
<dbReference type="Proteomes" id="UP000661006">
    <property type="component" value="Unassembled WGS sequence"/>
</dbReference>
<evidence type="ECO:0000313" key="3">
    <source>
        <dbReference type="Proteomes" id="UP000661006"/>
    </source>
</evidence>
<dbReference type="EMBL" id="JABCQN010000007">
    <property type="protein sequence ID" value="MBF0871753.1"/>
    <property type="molecule type" value="Genomic_DNA"/>
</dbReference>
<gene>
    <name evidence="2" type="ORF">HKD32_12975</name>
</gene>
<reference evidence="2" key="2">
    <citation type="submission" date="2020-11" db="EMBL/GenBank/DDBJ databases">
        <title>Description of novel Gluconobacter species.</title>
        <authorList>
            <person name="Cleenwerck I."/>
            <person name="Cnockaert M."/>
            <person name="Borremans W."/>
            <person name="Wieme A.D."/>
            <person name="De Vuyst L."/>
            <person name="Vandamme P."/>
        </authorList>
    </citation>
    <scope>NUCLEOTIDE SEQUENCE</scope>
    <source>
        <strain evidence="2">R71697</strain>
    </source>
</reference>
<feature type="coiled-coil region" evidence="1">
    <location>
        <begin position="4"/>
        <end position="52"/>
    </location>
</feature>
<accession>A0A9Q2FSJ4</accession>
<dbReference type="AlphaFoldDB" id="A0A9Q2FSJ4"/>
<reference evidence="2" key="1">
    <citation type="submission" date="2020-04" db="EMBL/GenBank/DDBJ databases">
        <authorList>
            <person name="Sombolestani A."/>
        </authorList>
    </citation>
    <scope>NUCLEOTIDE SEQUENCE</scope>
    <source>
        <strain evidence="2">R71697</strain>
    </source>
</reference>
<organism evidence="2 3">
    <name type="scientific">Gluconobacter japonicus</name>
    <dbReference type="NCBI Taxonomy" id="376620"/>
    <lineage>
        <taxon>Bacteria</taxon>
        <taxon>Pseudomonadati</taxon>
        <taxon>Pseudomonadota</taxon>
        <taxon>Alphaproteobacteria</taxon>
        <taxon>Acetobacterales</taxon>
        <taxon>Acetobacteraceae</taxon>
        <taxon>Gluconobacter</taxon>
    </lineage>
</organism>
<dbReference type="InterPro" id="IPR009636">
    <property type="entry name" value="SCAF"/>
</dbReference>